<dbReference type="NCBIfam" id="TIGR00412">
    <property type="entry name" value="redox_disulf_2"/>
    <property type="match status" value="1"/>
</dbReference>
<feature type="active site" description="Nucleophile" evidence="1">
    <location>
        <position position="10"/>
    </location>
</feature>
<comment type="caution">
    <text evidence="4">The sequence shown here is derived from an EMBL/GenBank/DDBJ whole genome shotgun (WGS) entry which is preliminary data.</text>
</comment>
<dbReference type="Gene3D" id="3.40.30.10">
    <property type="entry name" value="Glutaredoxin"/>
    <property type="match status" value="1"/>
</dbReference>
<keyword evidence="2" id="KW-1015">Disulfide bond</keyword>
<evidence type="ECO:0000256" key="1">
    <source>
        <dbReference type="PIRSR" id="PIRSR037031-50"/>
    </source>
</evidence>
<evidence type="ECO:0000313" key="5">
    <source>
        <dbReference type="Proteomes" id="UP000177025"/>
    </source>
</evidence>
<dbReference type="InterPro" id="IPR036249">
    <property type="entry name" value="Thioredoxin-like_sf"/>
</dbReference>
<dbReference type="EMBL" id="MEUM01000075">
    <property type="protein sequence ID" value="OGC42248.1"/>
    <property type="molecule type" value="Genomic_DNA"/>
</dbReference>
<reference evidence="4 5" key="1">
    <citation type="journal article" date="2016" name="Nat. Commun.">
        <title>Thousands of microbial genomes shed light on interconnected biogeochemical processes in an aquifer system.</title>
        <authorList>
            <person name="Anantharaman K."/>
            <person name="Brown C.T."/>
            <person name="Hug L.A."/>
            <person name="Sharon I."/>
            <person name="Castelle C.J."/>
            <person name="Probst A.J."/>
            <person name="Thomas B.C."/>
            <person name="Singh A."/>
            <person name="Wilkins M.J."/>
            <person name="Karaoz U."/>
            <person name="Brodie E.L."/>
            <person name="Williams K.H."/>
            <person name="Hubbard S.S."/>
            <person name="Banfield J.F."/>
        </authorList>
    </citation>
    <scope>NUCLEOTIDE SEQUENCE [LARGE SCALE GENOMIC DNA]</scope>
</reference>
<dbReference type="PANTHER" id="PTHR36450">
    <property type="entry name" value="THIOREDOXIN"/>
    <property type="match status" value="1"/>
</dbReference>
<dbReference type="AlphaFoldDB" id="A0A1F4UBC9"/>
<dbReference type="PANTHER" id="PTHR36450:SF1">
    <property type="entry name" value="THIOREDOXIN"/>
    <property type="match status" value="1"/>
</dbReference>
<evidence type="ECO:0000256" key="2">
    <source>
        <dbReference type="PIRSR" id="PIRSR037031-51"/>
    </source>
</evidence>
<feature type="active site" description="Nucleophile" evidence="1">
    <location>
        <position position="13"/>
    </location>
</feature>
<proteinExistence type="predicted"/>
<keyword evidence="2" id="KW-0676">Redox-active center</keyword>
<feature type="domain" description="Thioredoxin-like fold" evidence="3">
    <location>
        <begin position="1"/>
        <end position="75"/>
    </location>
</feature>
<organism evidence="4 5">
    <name type="scientific">candidate division WOR-3 bacterium RBG_13_43_14</name>
    <dbReference type="NCBI Taxonomy" id="1802590"/>
    <lineage>
        <taxon>Bacteria</taxon>
        <taxon>Bacteria division WOR-3</taxon>
    </lineage>
</organism>
<feature type="disulfide bond" description="Redox-active" evidence="2">
    <location>
        <begin position="10"/>
        <end position="13"/>
    </location>
</feature>
<dbReference type="InterPro" id="IPR012336">
    <property type="entry name" value="Thioredoxin-like_fold"/>
</dbReference>
<dbReference type="Proteomes" id="UP000177025">
    <property type="component" value="Unassembled WGS sequence"/>
</dbReference>
<dbReference type="Pfam" id="PF13192">
    <property type="entry name" value="Thioredoxin_3"/>
    <property type="match status" value="1"/>
</dbReference>
<dbReference type="InterPro" id="IPR005243">
    <property type="entry name" value="THIRX-like_proc"/>
</dbReference>
<evidence type="ECO:0000313" key="4">
    <source>
        <dbReference type="EMBL" id="OGC42248.1"/>
    </source>
</evidence>
<dbReference type="PIRSF" id="PIRSF037031">
    <property type="entry name" value="Redox_disulphide_2"/>
    <property type="match status" value="1"/>
</dbReference>
<evidence type="ECO:0000259" key="3">
    <source>
        <dbReference type="Pfam" id="PF13192"/>
    </source>
</evidence>
<gene>
    <name evidence="4" type="ORF">A2Y85_08080</name>
</gene>
<dbReference type="SUPFAM" id="SSF52833">
    <property type="entry name" value="Thioredoxin-like"/>
    <property type="match status" value="1"/>
</dbReference>
<accession>A0A1F4UBC9</accession>
<name>A0A1F4UBC9_UNCW3</name>
<protein>
    <submittedName>
        <fullName evidence="4">Redox-active disulfide protein 2</fullName>
    </submittedName>
</protein>
<sequence length="80" mass="9013">MEIKILGPGCSRCEEVHKRTIDVLAELNIAADVEKVTDLRKIMEYKIFVTPGLIINSKVKCSGKIPSKSDIKKWIAEELK</sequence>